<evidence type="ECO:0000313" key="2">
    <source>
        <dbReference type="Proteomes" id="UP000789920"/>
    </source>
</evidence>
<evidence type="ECO:0000313" key="1">
    <source>
        <dbReference type="EMBL" id="CAG8766642.1"/>
    </source>
</evidence>
<comment type="caution">
    <text evidence="1">The sequence shown here is derived from an EMBL/GenBank/DDBJ whole genome shotgun (WGS) entry which is preliminary data.</text>
</comment>
<keyword evidence="2" id="KW-1185">Reference proteome</keyword>
<sequence length="179" mass="18584">LRQMCDDDSDHIHNTSYPFKGFGPGQLDEMRLSLLESGANPGTGGNVNQTTNSDQLKDNSNIVEIENIRKEVTWNWAGGMHDVAQTDGPAGSCIKSADPNAFASLVNPPTNSFSITINKTSGAYFYMCTVATHCQPGGMWGVITIGGTPSSSAQPGGATGAGAPSSTTSPKSLGTKSVT</sequence>
<gene>
    <name evidence="1" type="ORF">RPERSI_LOCUS15882</name>
</gene>
<feature type="non-terminal residue" evidence="1">
    <location>
        <position position="1"/>
    </location>
</feature>
<dbReference type="Proteomes" id="UP000789920">
    <property type="component" value="Unassembled WGS sequence"/>
</dbReference>
<dbReference type="EMBL" id="CAJVQC010038624">
    <property type="protein sequence ID" value="CAG8766642.1"/>
    <property type="molecule type" value="Genomic_DNA"/>
</dbReference>
<feature type="non-terminal residue" evidence="1">
    <location>
        <position position="179"/>
    </location>
</feature>
<name>A0ACA9QW35_9GLOM</name>
<protein>
    <submittedName>
        <fullName evidence="1">23738_t:CDS:1</fullName>
    </submittedName>
</protein>
<accession>A0ACA9QW35</accession>
<organism evidence="1 2">
    <name type="scientific">Racocetra persica</name>
    <dbReference type="NCBI Taxonomy" id="160502"/>
    <lineage>
        <taxon>Eukaryota</taxon>
        <taxon>Fungi</taxon>
        <taxon>Fungi incertae sedis</taxon>
        <taxon>Mucoromycota</taxon>
        <taxon>Glomeromycotina</taxon>
        <taxon>Glomeromycetes</taxon>
        <taxon>Diversisporales</taxon>
        <taxon>Gigasporaceae</taxon>
        <taxon>Racocetra</taxon>
    </lineage>
</organism>
<reference evidence="1" key="1">
    <citation type="submission" date="2021-06" db="EMBL/GenBank/DDBJ databases">
        <authorList>
            <person name="Kallberg Y."/>
            <person name="Tangrot J."/>
            <person name="Rosling A."/>
        </authorList>
    </citation>
    <scope>NUCLEOTIDE SEQUENCE</scope>
    <source>
        <strain evidence="1">MA461A</strain>
    </source>
</reference>
<proteinExistence type="predicted"/>